<dbReference type="EMBL" id="KX576638">
    <property type="protein sequence ID" value="AOQ28026.1"/>
    <property type="molecule type" value="Genomic_DNA"/>
</dbReference>
<gene>
    <name evidence="1" type="ORF">SEA_GRUUNAGA_12</name>
</gene>
<evidence type="ECO:0000313" key="2">
    <source>
        <dbReference type="Proteomes" id="UP000221721"/>
    </source>
</evidence>
<sequence length="45" mass="4929">MQALQAKLAVYVLKQAVKYLKNHPDLIPGEVDDVIVRVLAKALGV</sequence>
<dbReference type="Proteomes" id="UP000221721">
    <property type="component" value="Segment"/>
</dbReference>
<protein>
    <submittedName>
        <fullName evidence="1">Uncharacterized protein</fullName>
    </submittedName>
</protein>
<accession>A0A1C9LYP7</accession>
<name>A0A1C9LYP7_9CAUD</name>
<organism evidence="1 2">
    <name type="scientific">Mycobacterium phage Gruunaga</name>
    <dbReference type="NCBI Taxonomy" id="1897770"/>
    <lineage>
        <taxon>Viruses</taxon>
        <taxon>Duplodnaviria</taxon>
        <taxon>Heunggongvirae</taxon>
        <taxon>Uroviricota</taxon>
        <taxon>Caudoviricetes</taxon>
        <taxon>Gladiatorvirus</taxon>
        <taxon>Gladiatorvirus gladiator</taxon>
    </lineage>
</organism>
<evidence type="ECO:0000313" key="1">
    <source>
        <dbReference type="EMBL" id="AOQ28026.1"/>
    </source>
</evidence>
<proteinExistence type="predicted"/>
<reference evidence="1 2" key="1">
    <citation type="submission" date="2016-07" db="EMBL/GenBank/DDBJ databases">
        <authorList>
            <person name="Crews N.M."/>
            <person name="Broadbent M.R."/>
            <person name="Baker C.M."/>
            <person name="Li L."/>
            <person name="Squire M.C."/>
            <person name="Watkins H.A."/>
            <person name="Rinehart C.A."/>
            <person name="King R.A."/>
            <person name="Staples A.K."/>
            <person name="Rowland N.S."/>
            <person name="Gaffney B.L."/>
            <person name="Ball S.L."/>
            <person name="Garlena R.A."/>
            <person name="Russell D.A."/>
            <person name="Pope W.H."/>
            <person name="Jacobs-Sera D."/>
            <person name="Hendrix R.W."/>
            <person name="Hatfull G.F."/>
        </authorList>
    </citation>
    <scope>NUCLEOTIDE SEQUENCE [LARGE SCALE GENOMIC DNA]</scope>
</reference>